<dbReference type="InterPro" id="IPR001254">
    <property type="entry name" value="Trypsin_dom"/>
</dbReference>
<gene>
    <name evidence="3" type="ORF">CEXT_524241</name>
</gene>
<evidence type="ECO:0000259" key="2">
    <source>
        <dbReference type="Pfam" id="PF00089"/>
    </source>
</evidence>
<dbReference type="Pfam" id="PF00089">
    <property type="entry name" value="Trypsin"/>
    <property type="match status" value="1"/>
</dbReference>
<organism evidence="3 4">
    <name type="scientific">Caerostris extrusa</name>
    <name type="common">Bark spider</name>
    <name type="synonym">Caerostris bankana</name>
    <dbReference type="NCBI Taxonomy" id="172846"/>
    <lineage>
        <taxon>Eukaryota</taxon>
        <taxon>Metazoa</taxon>
        <taxon>Ecdysozoa</taxon>
        <taxon>Arthropoda</taxon>
        <taxon>Chelicerata</taxon>
        <taxon>Arachnida</taxon>
        <taxon>Araneae</taxon>
        <taxon>Araneomorphae</taxon>
        <taxon>Entelegynae</taxon>
        <taxon>Araneoidea</taxon>
        <taxon>Araneidae</taxon>
        <taxon>Caerostris</taxon>
    </lineage>
</organism>
<feature type="signal peptide" evidence="1">
    <location>
        <begin position="1"/>
        <end position="20"/>
    </location>
</feature>
<dbReference type="GO" id="GO:0006508">
    <property type="term" value="P:proteolysis"/>
    <property type="evidence" value="ECO:0007669"/>
    <property type="project" value="InterPro"/>
</dbReference>
<proteinExistence type="predicted"/>
<dbReference type="InterPro" id="IPR043504">
    <property type="entry name" value="Peptidase_S1_PA_chymotrypsin"/>
</dbReference>
<dbReference type="Proteomes" id="UP001054945">
    <property type="component" value="Unassembled WGS sequence"/>
</dbReference>
<dbReference type="Gene3D" id="2.40.10.10">
    <property type="entry name" value="Trypsin-like serine proteases"/>
    <property type="match status" value="1"/>
</dbReference>
<evidence type="ECO:0000256" key="1">
    <source>
        <dbReference type="SAM" id="SignalP"/>
    </source>
</evidence>
<keyword evidence="4" id="KW-1185">Reference proteome</keyword>
<feature type="chain" id="PRO_5043315827" description="Peptidase S1 domain-containing protein" evidence="1">
    <location>
        <begin position="21"/>
        <end position="223"/>
    </location>
</feature>
<dbReference type="GO" id="GO:0004252">
    <property type="term" value="F:serine-type endopeptidase activity"/>
    <property type="evidence" value="ECO:0007669"/>
    <property type="project" value="InterPro"/>
</dbReference>
<protein>
    <recommendedName>
        <fullName evidence="2">Peptidase S1 domain-containing protein</fullName>
    </recommendedName>
</protein>
<sequence>MVFLMIVILGHHVLVEVTPALSIQELSGTRCWRRILSYASCLMDSRWRAENITVPFCGATLITDSHVITAAHCVRDSISRTNRLIFPYWRIELVNLYDPPVRKKKSAFANRNNAGSVRHSEDDNYTKYVVFNFRGGAKMVSLFEKHWVLDVAIGMKQQHGSPASGKPSRSNVKRSNIVVESSTACVICRQSFFTNSVKEIGDLANEALCRPAWLFSIPNQATM</sequence>
<dbReference type="EMBL" id="BPLR01004886">
    <property type="protein sequence ID" value="GIX98294.1"/>
    <property type="molecule type" value="Genomic_DNA"/>
</dbReference>
<dbReference type="AlphaFoldDB" id="A0AAV4PR35"/>
<name>A0AAV4PR35_CAEEX</name>
<dbReference type="InterPro" id="IPR009003">
    <property type="entry name" value="Peptidase_S1_PA"/>
</dbReference>
<reference evidence="3 4" key="1">
    <citation type="submission" date="2021-06" db="EMBL/GenBank/DDBJ databases">
        <title>Caerostris extrusa draft genome.</title>
        <authorList>
            <person name="Kono N."/>
            <person name="Arakawa K."/>
        </authorList>
    </citation>
    <scope>NUCLEOTIDE SEQUENCE [LARGE SCALE GENOMIC DNA]</scope>
</reference>
<evidence type="ECO:0000313" key="4">
    <source>
        <dbReference type="Proteomes" id="UP001054945"/>
    </source>
</evidence>
<comment type="caution">
    <text evidence="3">The sequence shown here is derived from an EMBL/GenBank/DDBJ whole genome shotgun (WGS) entry which is preliminary data.</text>
</comment>
<evidence type="ECO:0000313" key="3">
    <source>
        <dbReference type="EMBL" id="GIX98294.1"/>
    </source>
</evidence>
<dbReference type="SUPFAM" id="SSF50494">
    <property type="entry name" value="Trypsin-like serine proteases"/>
    <property type="match status" value="1"/>
</dbReference>
<accession>A0AAV4PR35</accession>
<keyword evidence="1" id="KW-0732">Signal</keyword>
<feature type="domain" description="Peptidase S1" evidence="2">
    <location>
        <begin position="55"/>
        <end position="76"/>
    </location>
</feature>